<reference evidence="3 4" key="1">
    <citation type="submission" date="2018-01" db="EMBL/GenBank/DDBJ databases">
        <title>The whole genome sequencing and assembly of Paenibacillus chitinolyticus KCCM 41400 strain.</title>
        <authorList>
            <person name="Kim J.-Y."/>
            <person name="Park M.-K."/>
            <person name="Lee Y.-J."/>
            <person name="Yi H."/>
            <person name="Bahn Y.-S."/>
            <person name="Kim J.F."/>
            <person name="Lee D.-W."/>
        </authorList>
    </citation>
    <scope>NUCLEOTIDE SEQUENCE [LARGE SCALE GENOMIC DNA]</scope>
    <source>
        <strain evidence="3 4">KCCM 41400</strain>
    </source>
</reference>
<keyword evidence="1" id="KW-0812">Transmembrane</keyword>
<dbReference type="RefSeq" id="WP_042235186.1">
    <property type="nucleotide sequence ID" value="NZ_CP026520.1"/>
</dbReference>
<dbReference type="Proteomes" id="UP001527202">
    <property type="component" value="Unassembled WGS sequence"/>
</dbReference>
<dbReference type="OrthoDB" id="2677607at2"/>
<reference evidence="2 5" key="2">
    <citation type="submission" date="2022-05" db="EMBL/GenBank/DDBJ databases">
        <title>Genome Sequencing of Bee-Associated Microbes.</title>
        <authorList>
            <person name="Dunlap C."/>
        </authorList>
    </citation>
    <scope>NUCLEOTIDE SEQUENCE [LARGE SCALE GENOMIC DNA]</scope>
    <source>
        <strain evidence="2 5">NRRL B-23120</strain>
    </source>
</reference>
<evidence type="ECO:0000256" key="1">
    <source>
        <dbReference type="SAM" id="Phobius"/>
    </source>
</evidence>
<dbReference type="Proteomes" id="UP000288943">
    <property type="component" value="Chromosome"/>
</dbReference>
<dbReference type="GeneID" id="95378927"/>
<keyword evidence="1" id="KW-1133">Transmembrane helix</keyword>
<keyword evidence="5" id="KW-1185">Reference proteome</keyword>
<feature type="transmembrane region" description="Helical" evidence="1">
    <location>
        <begin position="12"/>
        <end position="34"/>
    </location>
</feature>
<feature type="transmembrane region" description="Helical" evidence="1">
    <location>
        <begin position="122"/>
        <end position="145"/>
    </location>
</feature>
<name>A0A410X4L7_9BACL</name>
<dbReference type="EMBL" id="JAMDMJ010000017">
    <property type="protein sequence ID" value="MCY9597099.1"/>
    <property type="molecule type" value="Genomic_DNA"/>
</dbReference>
<dbReference type="KEGG" id="pchi:PC41400_29470"/>
<gene>
    <name evidence="2" type="ORF">M5X16_15155</name>
    <name evidence="3" type="ORF">PC41400_29470</name>
</gene>
<evidence type="ECO:0000313" key="3">
    <source>
        <dbReference type="EMBL" id="QAV21562.1"/>
    </source>
</evidence>
<sequence>MLRYLRQGLTAALKQPFAVCVLYVYQFAWGILLYKWVQSIIVPLLHRYPGSDQPQSAVHLFLAESQFRLVKTDLIQPYLEWLLILLAVRMLISPMLNAGVLYSLEHRQMNAGYRFMKGIRELLLPFFLYYLLQTVLMLAPLYWLAPKALALFNKAYSFEPLLLSALPWAALYAVYALLIQLLFLFLQFGRASEDRRGLLAVLPVVFRQGLRITGNALLLVLLGFLLAVAATYASYIWAGLTALIIHQIYPLVRTFVKMWSIAAQREIWESYRI</sequence>
<organism evidence="3 4">
    <name type="scientific">Paenibacillus chitinolyticus</name>
    <dbReference type="NCBI Taxonomy" id="79263"/>
    <lineage>
        <taxon>Bacteria</taxon>
        <taxon>Bacillati</taxon>
        <taxon>Bacillota</taxon>
        <taxon>Bacilli</taxon>
        <taxon>Bacillales</taxon>
        <taxon>Paenibacillaceae</taxon>
        <taxon>Paenibacillus</taxon>
    </lineage>
</organism>
<feature type="transmembrane region" description="Helical" evidence="1">
    <location>
        <begin position="209"/>
        <end position="229"/>
    </location>
</feature>
<evidence type="ECO:0000313" key="5">
    <source>
        <dbReference type="Proteomes" id="UP001527202"/>
    </source>
</evidence>
<accession>A0A410X4L7</accession>
<feature type="transmembrane region" description="Helical" evidence="1">
    <location>
        <begin position="81"/>
        <end position="102"/>
    </location>
</feature>
<keyword evidence="1" id="KW-0472">Membrane</keyword>
<evidence type="ECO:0000313" key="4">
    <source>
        <dbReference type="Proteomes" id="UP000288943"/>
    </source>
</evidence>
<evidence type="ECO:0000313" key="2">
    <source>
        <dbReference type="EMBL" id="MCY9597099.1"/>
    </source>
</evidence>
<proteinExistence type="predicted"/>
<protein>
    <recommendedName>
        <fullName evidence="6">DUF975 domain-containing protein</fullName>
    </recommendedName>
</protein>
<dbReference type="AlphaFoldDB" id="A0A410X4L7"/>
<feature type="transmembrane region" description="Helical" evidence="1">
    <location>
        <begin position="165"/>
        <end position="188"/>
    </location>
</feature>
<evidence type="ECO:0008006" key="6">
    <source>
        <dbReference type="Google" id="ProtNLM"/>
    </source>
</evidence>
<dbReference type="EMBL" id="CP026520">
    <property type="protein sequence ID" value="QAV21562.1"/>
    <property type="molecule type" value="Genomic_DNA"/>
</dbReference>